<dbReference type="PANTHER" id="PTHR46470">
    <property type="entry name" value="N-ACYLNEURAMINATE-9-PHOSPHATASE"/>
    <property type="match status" value="1"/>
</dbReference>
<dbReference type="AlphaFoldDB" id="A0A4V1NRT9"/>
<dbReference type="InterPro" id="IPR023214">
    <property type="entry name" value="HAD_sf"/>
</dbReference>
<sequence length="193" mass="21865">MSKKLIVFIDSGDTLVNEGTEYRNEGSPIVQSCELIDGAKELLLTLKERGYTIELVADGYTQSFDNSYGQHGLKNIFDARTISEEVGEKKPSQAMFETAMKLLHLTDEDKKRIIMVGNNLERDIVGANRFGITSVFIKWSPRYPMEPKNEEEVPDYIIHKPLELLDLVEKLEAELEKTEGTHGEEAVSIRKCI</sequence>
<accession>A0A4V1NRT9</accession>
<dbReference type="GO" id="GO:0046872">
    <property type="term" value="F:metal ion binding"/>
    <property type="evidence" value="ECO:0007669"/>
    <property type="project" value="UniProtKB-KW"/>
</dbReference>
<dbReference type="OrthoDB" id="9810449at2"/>
<organism evidence="4 5">
    <name type="scientific">Blautia faecicola</name>
    <dbReference type="NCBI Taxonomy" id="2509240"/>
    <lineage>
        <taxon>Bacteria</taxon>
        <taxon>Bacillati</taxon>
        <taxon>Bacillota</taxon>
        <taxon>Clostridia</taxon>
        <taxon>Lachnospirales</taxon>
        <taxon>Lachnospiraceae</taxon>
        <taxon>Blautia</taxon>
    </lineage>
</organism>
<dbReference type="Gene3D" id="3.40.50.1000">
    <property type="entry name" value="HAD superfamily/HAD-like"/>
    <property type="match status" value="1"/>
</dbReference>
<evidence type="ECO:0000313" key="4">
    <source>
        <dbReference type="EMBL" id="RXS74915.1"/>
    </source>
</evidence>
<keyword evidence="1" id="KW-0479">Metal-binding</keyword>
<evidence type="ECO:0000256" key="2">
    <source>
        <dbReference type="ARBA" id="ARBA00022801"/>
    </source>
</evidence>
<dbReference type="RefSeq" id="WP_129257460.1">
    <property type="nucleotide sequence ID" value="NZ_SDKC01000001.1"/>
</dbReference>
<evidence type="ECO:0000256" key="1">
    <source>
        <dbReference type="ARBA" id="ARBA00022723"/>
    </source>
</evidence>
<dbReference type="Proteomes" id="UP000290106">
    <property type="component" value="Unassembled WGS sequence"/>
</dbReference>
<dbReference type="Pfam" id="PF13419">
    <property type="entry name" value="HAD_2"/>
    <property type="match status" value="1"/>
</dbReference>
<proteinExistence type="predicted"/>
<name>A0A4V1NRT9_9FIRM</name>
<evidence type="ECO:0000256" key="3">
    <source>
        <dbReference type="ARBA" id="ARBA00022842"/>
    </source>
</evidence>
<dbReference type="SUPFAM" id="SSF56784">
    <property type="entry name" value="HAD-like"/>
    <property type="match status" value="1"/>
</dbReference>
<evidence type="ECO:0000313" key="5">
    <source>
        <dbReference type="Proteomes" id="UP000290106"/>
    </source>
</evidence>
<protein>
    <submittedName>
        <fullName evidence="4">HAD family hydrolase</fullName>
    </submittedName>
</protein>
<dbReference type="EMBL" id="SDKC01000001">
    <property type="protein sequence ID" value="RXS74915.1"/>
    <property type="molecule type" value="Genomic_DNA"/>
</dbReference>
<dbReference type="InterPro" id="IPR051400">
    <property type="entry name" value="HAD-like_hydrolase"/>
</dbReference>
<dbReference type="GO" id="GO:0016791">
    <property type="term" value="F:phosphatase activity"/>
    <property type="evidence" value="ECO:0007669"/>
    <property type="project" value="TreeGrafter"/>
</dbReference>
<keyword evidence="2 4" id="KW-0378">Hydrolase</keyword>
<keyword evidence="5" id="KW-1185">Reference proteome</keyword>
<gene>
    <name evidence="4" type="ORF">ETP43_06560</name>
</gene>
<dbReference type="PANTHER" id="PTHR46470:SF2">
    <property type="entry name" value="GLYCERALDEHYDE 3-PHOSPHATE PHOSPHATASE"/>
    <property type="match status" value="1"/>
</dbReference>
<dbReference type="InterPro" id="IPR036412">
    <property type="entry name" value="HAD-like_sf"/>
</dbReference>
<keyword evidence="3" id="KW-0460">Magnesium</keyword>
<dbReference type="InterPro" id="IPR041492">
    <property type="entry name" value="HAD_2"/>
</dbReference>
<comment type="caution">
    <text evidence="4">The sequence shown here is derived from an EMBL/GenBank/DDBJ whole genome shotgun (WGS) entry which is preliminary data.</text>
</comment>
<reference evidence="4 5" key="1">
    <citation type="submission" date="2019-01" db="EMBL/GenBank/DDBJ databases">
        <title>Blautia sp. nov. KGMB01111 isolated human feces.</title>
        <authorList>
            <person name="Park J.-E."/>
            <person name="Kim J.-S."/>
            <person name="Park S.-H."/>
        </authorList>
    </citation>
    <scope>NUCLEOTIDE SEQUENCE [LARGE SCALE GENOMIC DNA]</scope>
    <source>
        <strain evidence="4 5">KGMB01111</strain>
    </source>
</reference>